<name>A0ABN2W1X4_9ACTN</name>
<protein>
    <submittedName>
        <fullName evidence="2">Uncharacterized protein</fullName>
    </submittedName>
</protein>
<evidence type="ECO:0000313" key="2">
    <source>
        <dbReference type="EMBL" id="GAA2081323.1"/>
    </source>
</evidence>
<evidence type="ECO:0000256" key="1">
    <source>
        <dbReference type="SAM" id="MobiDB-lite"/>
    </source>
</evidence>
<proteinExistence type="predicted"/>
<organism evidence="2 3">
    <name type="scientific">Aeromicrobium halocynthiae</name>
    <dbReference type="NCBI Taxonomy" id="560557"/>
    <lineage>
        <taxon>Bacteria</taxon>
        <taxon>Bacillati</taxon>
        <taxon>Actinomycetota</taxon>
        <taxon>Actinomycetes</taxon>
        <taxon>Propionibacteriales</taxon>
        <taxon>Nocardioidaceae</taxon>
        <taxon>Aeromicrobium</taxon>
    </lineage>
</organism>
<keyword evidence="3" id="KW-1185">Reference proteome</keyword>
<dbReference type="Proteomes" id="UP001501480">
    <property type="component" value="Unassembled WGS sequence"/>
</dbReference>
<comment type="caution">
    <text evidence="2">The sequence shown here is derived from an EMBL/GenBank/DDBJ whole genome shotgun (WGS) entry which is preliminary data.</text>
</comment>
<accession>A0ABN2W1X4</accession>
<sequence length="71" mass="7350">MSAAKEVTSARSVLVDGARRPVCAGREGDGDSVDGMGAPGTGRHYLNTVQVNSVQVVCHRHGRPCGQTEGT</sequence>
<gene>
    <name evidence="2" type="ORF">GCM10009821_22420</name>
</gene>
<dbReference type="EMBL" id="BAAAPY010000008">
    <property type="protein sequence ID" value="GAA2081323.1"/>
    <property type="molecule type" value="Genomic_DNA"/>
</dbReference>
<reference evidence="2 3" key="1">
    <citation type="journal article" date="2019" name="Int. J. Syst. Evol. Microbiol.">
        <title>The Global Catalogue of Microorganisms (GCM) 10K type strain sequencing project: providing services to taxonomists for standard genome sequencing and annotation.</title>
        <authorList>
            <consortium name="The Broad Institute Genomics Platform"/>
            <consortium name="The Broad Institute Genome Sequencing Center for Infectious Disease"/>
            <person name="Wu L."/>
            <person name="Ma J."/>
        </authorList>
    </citation>
    <scope>NUCLEOTIDE SEQUENCE [LARGE SCALE GENOMIC DNA]</scope>
    <source>
        <strain evidence="2 3">JCM 15749</strain>
    </source>
</reference>
<evidence type="ECO:0000313" key="3">
    <source>
        <dbReference type="Proteomes" id="UP001501480"/>
    </source>
</evidence>
<feature type="region of interest" description="Disordered" evidence="1">
    <location>
        <begin position="21"/>
        <end position="41"/>
    </location>
</feature>